<evidence type="ECO:0000256" key="10">
    <source>
        <dbReference type="ARBA" id="ARBA00023065"/>
    </source>
</evidence>
<evidence type="ECO:0000256" key="14">
    <source>
        <dbReference type="SAM" id="Phobius"/>
    </source>
</evidence>
<feature type="transmembrane region" description="Helical" evidence="14">
    <location>
        <begin position="38"/>
        <end position="57"/>
    </location>
</feature>
<keyword evidence="13" id="KW-0479">Metal-binding</keyword>
<keyword evidence="6 12" id="KW-0633">Potassium transport</keyword>
<feature type="binding site" evidence="13">
    <location>
        <position position="112"/>
    </location>
    <ligand>
        <name>K(+)</name>
        <dbReference type="ChEBI" id="CHEBI:29103"/>
    </ligand>
</feature>
<keyword evidence="9 14" id="KW-1133">Transmembrane helix</keyword>
<reference evidence="15 16" key="1">
    <citation type="journal article" date="2011" name="Front. Microbiol.">
        <title>Genomic signatures of strain selection and enhancement in Bacillus atrophaeus var. globigii, a historical biowarfare simulant.</title>
        <authorList>
            <person name="Gibbons H.S."/>
            <person name="Broomall S.M."/>
            <person name="McNew L.A."/>
            <person name="Daligault H."/>
            <person name="Chapman C."/>
            <person name="Bruce D."/>
            <person name="Karavis M."/>
            <person name="Krepps M."/>
            <person name="McGregor P.A."/>
            <person name="Hong C."/>
            <person name="Park K.H."/>
            <person name="Akmal A."/>
            <person name="Feldman A."/>
            <person name="Lin J.S."/>
            <person name="Chang W.E."/>
            <person name="Higgs B.W."/>
            <person name="Demirev P."/>
            <person name="Lindquist J."/>
            <person name="Liem A."/>
            <person name="Fochler E."/>
            <person name="Read T.D."/>
            <person name="Tapia R."/>
            <person name="Johnson S."/>
            <person name="Bishop-Lilly K.A."/>
            <person name="Detter C."/>
            <person name="Han C."/>
            <person name="Sozhamannan S."/>
            <person name="Rosenzweig C.N."/>
            <person name="Skowronski E.W."/>
        </authorList>
    </citation>
    <scope>NUCLEOTIDE SEQUENCE [LARGE SCALE GENOMIC DNA]</scope>
    <source>
        <strain evidence="15 16">GYP-17</strain>
    </source>
</reference>
<dbReference type="GO" id="GO:0005886">
    <property type="term" value="C:plasma membrane"/>
    <property type="evidence" value="ECO:0007669"/>
    <property type="project" value="UniProtKB-SubCell"/>
</dbReference>
<keyword evidence="7 14" id="KW-0812">Transmembrane</keyword>
<comment type="similarity">
    <text evidence="2 12">Belongs to the TrkH potassium transport family.</text>
</comment>
<dbReference type="InterPro" id="IPR003445">
    <property type="entry name" value="Cat_transpt"/>
</dbReference>
<evidence type="ECO:0000256" key="5">
    <source>
        <dbReference type="ARBA" id="ARBA00022519"/>
    </source>
</evidence>
<dbReference type="OrthoDB" id="9810952at2"/>
<dbReference type="Proteomes" id="UP000288405">
    <property type="component" value="Unassembled WGS sequence"/>
</dbReference>
<evidence type="ECO:0000256" key="6">
    <source>
        <dbReference type="ARBA" id="ARBA00022538"/>
    </source>
</evidence>
<evidence type="ECO:0000256" key="2">
    <source>
        <dbReference type="ARBA" id="ARBA00009137"/>
    </source>
</evidence>
<keyword evidence="16" id="KW-1185">Reference proteome</keyword>
<feature type="transmembrane region" description="Helical" evidence="14">
    <location>
        <begin position="237"/>
        <end position="260"/>
    </location>
</feature>
<evidence type="ECO:0000313" key="16">
    <source>
        <dbReference type="Proteomes" id="UP000288405"/>
    </source>
</evidence>
<keyword evidence="10 12" id="KW-0406">Ion transport</keyword>
<dbReference type="PANTHER" id="PTHR32024:SF2">
    <property type="entry name" value="TRK SYSTEM POTASSIUM UPTAKE PROTEIN TRKG-RELATED"/>
    <property type="match status" value="1"/>
</dbReference>
<evidence type="ECO:0000256" key="1">
    <source>
        <dbReference type="ARBA" id="ARBA00004429"/>
    </source>
</evidence>
<dbReference type="AlphaFoldDB" id="A0A432WQ06"/>
<evidence type="ECO:0000256" key="7">
    <source>
        <dbReference type="ARBA" id="ARBA00022692"/>
    </source>
</evidence>
<evidence type="ECO:0000256" key="4">
    <source>
        <dbReference type="ARBA" id="ARBA00022475"/>
    </source>
</evidence>
<dbReference type="Pfam" id="PF02386">
    <property type="entry name" value="TrkH"/>
    <property type="match status" value="1"/>
</dbReference>
<dbReference type="NCBIfam" id="TIGR00933">
    <property type="entry name" value="2a38"/>
    <property type="match status" value="1"/>
</dbReference>
<feature type="binding site" evidence="13">
    <location>
        <position position="221"/>
    </location>
    <ligand>
        <name>K(+)</name>
        <dbReference type="ChEBI" id="CHEBI:29103"/>
    </ligand>
</feature>
<dbReference type="GO" id="GO:0015379">
    <property type="term" value="F:potassium:chloride symporter activity"/>
    <property type="evidence" value="ECO:0007669"/>
    <property type="project" value="InterPro"/>
</dbReference>
<dbReference type="PIRSF" id="PIRSF006247">
    <property type="entry name" value="TrkH"/>
    <property type="match status" value="1"/>
</dbReference>
<gene>
    <name evidence="15" type="ORF">CWE11_03740</name>
</gene>
<comment type="subcellular location">
    <subcellularLocation>
        <location evidence="1 12">Cell inner membrane</location>
        <topology evidence="1 12">Multi-pass membrane protein</topology>
    </subcellularLocation>
</comment>
<comment type="caution">
    <text evidence="15">The sequence shown here is derived from an EMBL/GenBank/DDBJ whole genome shotgun (WGS) entry which is preliminary data.</text>
</comment>
<comment type="function">
    <text evidence="12">Low-affinity potassium transport system. Interacts with Trk system potassium uptake protein TrkA.</text>
</comment>
<feature type="transmembrane region" description="Helical" evidence="14">
    <location>
        <begin position="412"/>
        <end position="433"/>
    </location>
</feature>
<keyword evidence="8 12" id="KW-0630">Potassium</keyword>
<evidence type="ECO:0000256" key="3">
    <source>
        <dbReference type="ARBA" id="ARBA00022448"/>
    </source>
</evidence>
<feature type="transmembrane region" description="Helical" evidence="14">
    <location>
        <begin position="69"/>
        <end position="90"/>
    </location>
</feature>
<dbReference type="RefSeq" id="WP_126776254.1">
    <property type="nucleotide sequence ID" value="NZ_PIPM01000002.1"/>
</dbReference>
<feature type="transmembrane region" description="Helical" evidence="14">
    <location>
        <begin position="184"/>
        <end position="203"/>
    </location>
</feature>
<feature type="transmembrane region" description="Helical" evidence="14">
    <location>
        <begin position="347"/>
        <end position="370"/>
    </location>
</feature>
<evidence type="ECO:0000313" key="15">
    <source>
        <dbReference type="EMBL" id="RUO35874.1"/>
    </source>
</evidence>
<proteinExistence type="inferred from homology"/>
<dbReference type="EMBL" id="PIPM01000002">
    <property type="protein sequence ID" value="RUO35874.1"/>
    <property type="molecule type" value="Genomic_DNA"/>
</dbReference>
<evidence type="ECO:0000256" key="11">
    <source>
        <dbReference type="ARBA" id="ARBA00023136"/>
    </source>
</evidence>
<feature type="binding site" evidence="13">
    <location>
        <position position="452"/>
    </location>
    <ligand>
        <name>K(+)</name>
        <dbReference type="ChEBI" id="CHEBI:29103"/>
    </ligand>
</feature>
<feature type="binding site" evidence="13">
    <location>
        <position position="111"/>
    </location>
    <ligand>
        <name>K(+)</name>
        <dbReference type="ChEBI" id="CHEBI:29103"/>
    </ligand>
</feature>
<dbReference type="GO" id="GO:0046872">
    <property type="term" value="F:metal ion binding"/>
    <property type="evidence" value="ECO:0007669"/>
    <property type="project" value="UniProtKB-KW"/>
</dbReference>
<sequence length="499" mass="55193">MQVRTILRILGLLVALFSVTMLPPAVLAYFYQDGGGWAFLSAFIVSLLIGFFLWYPNRLFKRDLKTREGFVIVVLFWVVLGTVGAIPFWMPDEHTLSFTDSMFESFSGLTTTGATILVGIDELPHAYRYYRQQLQWLGGMGIIVLAVAILPLLGIGGMQLYRAEIPGPVKDAKMTPRIADTAKQLWYIYLGLTIACAAAYWFAGMTPFNAIGHAFSTVAIGGFSTHDASMGYYDNPAIPMIGVLFLLIAAVNFSLHFAAFPRMHRKRVDGQTHYDWSIGSVQTYFRDPEFRALIIIQFSLMVIVVSTLLFHQQFTNTLDNIVHGIFQAVSISSTAGFTTADYTVWPVFLPMILIFASFIGGSAGSTGGGLKVVRVLLLYRQGVREMNRLIHPKGVFTVKYGKRPLPDRVVQAVWGFFAAYALLFVILMLLFIATGLDDYSAFGATAATLNNLGPGLGVVGANFTEVSMAGKWIAMLAMVFGRLEIFTLLVLFSPAFWKQ</sequence>
<evidence type="ECO:0000256" key="8">
    <source>
        <dbReference type="ARBA" id="ARBA00022958"/>
    </source>
</evidence>
<feature type="transmembrane region" description="Helical" evidence="14">
    <location>
        <begin position="472"/>
        <end position="497"/>
    </location>
</feature>
<keyword evidence="4 12" id="KW-1003">Cell membrane</keyword>
<keyword evidence="11 12" id="KW-0472">Membrane</keyword>
<dbReference type="InterPro" id="IPR004772">
    <property type="entry name" value="TrkH"/>
</dbReference>
<keyword evidence="5 12" id="KW-0997">Cell inner membrane</keyword>
<feature type="binding site" evidence="13">
    <location>
        <position position="451"/>
    </location>
    <ligand>
        <name>K(+)</name>
        <dbReference type="ChEBI" id="CHEBI:29103"/>
    </ligand>
</feature>
<feature type="binding site" evidence="13">
    <location>
        <position position="334"/>
    </location>
    <ligand>
        <name>K(+)</name>
        <dbReference type="ChEBI" id="CHEBI:29103"/>
    </ligand>
</feature>
<evidence type="ECO:0000256" key="12">
    <source>
        <dbReference type="PIRNR" id="PIRNR006247"/>
    </source>
</evidence>
<keyword evidence="3 12" id="KW-0813">Transport</keyword>
<feature type="binding site" evidence="13">
    <location>
        <position position="335"/>
    </location>
    <ligand>
        <name>K(+)</name>
        <dbReference type="ChEBI" id="CHEBI:29103"/>
    </ligand>
</feature>
<evidence type="ECO:0000256" key="9">
    <source>
        <dbReference type="ARBA" id="ARBA00022989"/>
    </source>
</evidence>
<feature type="transmembrane region" description="Helical" evidence="14">
    <location>
        <begin position="136"/>
        <end position="163"/>
    </location>
</feature>
<evidence type="ECO:0000256" key="13">
    <source>
        <dbReference type="PIRSR" id="PIRSR006247-1"/>
    </source>
</evidence>
<accession>A0A432WQ06</accession>
<dbReference type="PANTHER" id="PTHR32024">
    <property type="entry name" value="TRK SYSTEM POTASSIUM UPTAKE PROTEIN TRKG-RELATED"/>
    <property type="match status" value="1"/>
</dbReference>
<organism evidence="15 16">
    <name type="scientific">Aliidiomarina sanyensis</name>
    <dbReference type="NCBI Taxonomy" id="1249555"/>
    <lineage>
        <taxon>Bacteria</taxon>
        <taxon>Pseudomonadati</taxon>
        <taxon>Pseudomonadota</taxon>
        <taxon>Gammaproteobacteria</taxon>
        <taxon>Alteromonadales</taxon>
        <taxon>Idiomarinaceae</taxon>
        <taxon>Aliidiomarina</taxon>
    </lineage>
</organism>
<protein>
    <recommendedName>
        <fullName evidence="12">Trk system potassium uptake protein</fullName>
    </recommendedName>
</protein>
<feature type="transmembrane region" description="Helical" evidence="14">
    <location>
        <begin position="292"/>
        <end position="310"/>
    </location>
</feature>
<name>A0A432WQ06_9GAMM</name>
<feature type="binding site" evidence="13">
    <location>
        <position position="220"/>
    </location>
    <ligand>
        <name>K(+)</name>
        <dbReference type="ChEBI" id="CHEBI:29103"/>
    </ligand>
</feature>